<dbReference type="Gene3D" id="3.40.50.300">
    <property type="entry name" value="P-loop containing nucleotide triphosphate hydrolases"/>
    <property type="match status" value="1"/>
</dbReference>
<gene>
    <name evidence="19" type="primary">Ttf2</name>
    <name evidence="19" type="ORF">OXYMAD_R04928</name>
</gene>
<protein>
    <recommendedName>
        <fullName evidence="13">Transcription termination factor 2</fullName>
    </recommendedName>
    <alternativeName>
        <fullName evidence="15">RNA polymerase II termination factor</fullName>
    </alternativeName>
    <alternativeName>
        <fullName evidence="14">Transcription release factor 2</fullName>
    </alternativeName>
</protein>
<dbReference type="Pfam" id="PF00271">
    <property type="entry name" value="Helicase_C"/>
    <property type="match status" value="1"/>
</dbReference>
<keyword evidence="7" id="KW-0347">Helicase</keyword>
<feature type="compositionally biased region" description="Low complexity" evidence="16">
    <location>
        <begin position="175"/>
        <end position="184"/>
    </location>
</feature>
<dbReference type="GO" id="GO:0005737">
    <property type="term" value="C:cytoplasm"/>
    <property type="evidence" value="ECO:0007669"/>
    <property type="project" value="UniProtKB-ARBA"/>
</dbReference>
<keyword evidence="4" id="KW-0597">Phosphoprotein</keyword>
<keyword evidence="6" id="KW-0378">Hydrolase</keyword>
<dbReference type="PROSITE" id="PS51194">
    <property type="entry name" value="HELICASE_CTER"/>
    <property type="match status" value="1"/>
</dbReference>
<comment type="subcellular location">
    <subcellularLocation>
        <location evidence="1">Nucleus</location>
    </subcellularLocation>
</comment>
<evidence type="ECO:0000256" key="16">
    <source>
        <dbReference type="SAM" id="MobiDB-lite"/>
    </source>
</evidence>
<evidence type="ECO:0000256" key="6">
    <source>
        <dbReference type="ARBA" id="ARBA00022801"/>
    </source>
</evidence>
<feature type="compositionally biased region" description="Low complexity" evidence="16">
    <location>
        <begin position="304"/>
        <end position="323"/>
    </location>
</feature>
<keyword evidence="8" id="KW-0067">ATP-binding</keyword>
<evidence type="ECO:0000256" key="7">
    <source>
        <dbReference type="ARBA" id="ARBA00022806"/>
    </source>
</evidence>
<proteinExistence type="inferred from homology"/>
<keyword evidence="9" id="KW-0805">Transcription regulation</keyword>
<keyword evidence="12" id="KW-0539">Nucleus</keyword>
<evidence type="ECO:0000259" key="18">
    <source>
        <dbReference type="PROSITE" id="PS51194"/>
    </source>
</evidence>
<dbReference type="GO" id="GO:0016787">
    <property type="term" value="F:hydrolase activity"/>
    <property type="evidence" value="ECO:0007669"/>
    <property type="project" value="UniProtKB-KW"/>
</dbReference>
<dbReference type="GO" id="GO:0005634">
    <property type="term" value="C:nucleus"/>
    <property type="evidence" value="ECO:0007669"/>
    <property type="project" value="UniProtKB-SubCell"/>
</dbReference>
<feature type="compositionally biased region" description="Basic and acidic residues" evidence="16">
    <location>
        <begin position="147"/>
        <end position="161"/>
    </location>
</feature>
<keyword evidence="20" id="KW-1185">Reference proteome</keyword>
<evidence type="ECO:0000256" key="12">
    <source>
        <dbReference type="ARBA" id="ARBA00023242"/>
    </source>
</evidence>
<evidence type="ECO:0000256" key="1">
    <source>
        <dbReference type="ARBA" id="ARBA00004123"/>
    </source>
</evidence>
<evidence type="ECO:0000256" key="9">
    <source>
        <dbReference type="ARBA" id="ARBA00023015"/>
    </source>
</evidence>
<name>A0A7L2QUS7_9PASS</name>
<feature type="region of interest" description="Disordered" evidence="16">
    <location>
        <begin position="450"/>
        <end position="483"/>
    </location>
</feature>
<dbReference type="InterPro" id="IPR049730">
    <property type="entry name" value="SNF2/RAD54-like_C"/>
</dbReference>
<dbReference type="EMBL" id="VYZR01057173">
    <property type="protein sequence ID" value="NXR99852.1"/>
    <property type="molecule type" value="Genomic_DNA"/>
</dbReference>
<dbReference type="PANTHER" id="PTHR45626:SF50">
    <property type="entry name" value="TRANSCRIPTION TERMINATION FACTOR 2"/>
    <property type="match status" value="1"/>
</dbReference>
<dbReference type="InterPro" id="IPR050628">
    <property type="entry name" value="SNF2_RAD54_helicase_TF"/>
</dbReference>
<keyword evidence="11" id="KW-0804">Transcription</keyword>
<feature type="compositionally biased region" description="Basic and acidic residues" evidence="16">
    <location>
        <begin position="231"/>
        <end position="245"/>
    </location>
</feature>
<keyword evidence="3" id="KW-0806">Transcription termination</keyword>
<reference evidence="19 20" key="1">
    <citation type="submission" date="2019-09" db="EMBL/GenBank/DDBJ databases">
        <title>Bird 10,000 Genomes (B10K) Project - Family phase.</title>
        <authorList>
            <person name="Zhang G."/>
        </authorList>
    </citation>
    <scope>NUCLEOTIDE SEQUENCE [LARGE SCALE GENOMIC DNA]</scope>
    <source>
        <strain evidence="19">B10K-DU-002-81</strain>
    </source>
</reference>
<dbReference type="InterPro" id="IPR027417">
    <property type="entry name" value="P-loop_NTPase"/>
</dbReference>
<evidence type="ECO:0000259" key="17">
    <source>
        <dbReference type="PROSITE" id="PS51192"/>
    </source>
</evidence>
<feature type="domain" description="Helicase C-terminal" evidence="18">
    <location>
        <begin position="955"/>
        <end position="1121"/>
    </location>
</feature>
<dbReference type="SMART" id="SM00487">
    <property type="entry name" value="DEXDc"/>
    <property type="match status" value="1"/>
</dbReference>
<keyword evidence="5" id="KW-0547">Nucleotide-binding</keyword>
<evidence type="ECO:0000256" key="5">
    <source>
        <dbReference type="ARBA" id="ARBA00022741"/>
    </source>
</evidence>
<evidence type="ECO:0000256" key="3">
    <source>
        <dbReference type="ARBA" id="ARBA00022472"/>
    </source>
</evidence>
<comment type="caution">
    <text evidence="19">The sequence shown here is derived from an EMBL/GenBank/DDBJ whole genome shotgun (WGS) entry which is preliminary data.</text>
</comment>
<feature type="region of interest" description="Disordered" evidence="16">
    <location>
        <begin position="101"/>
        <end position="396"/>
    </location>
</feature>
<evidence type="ECO:0000256" key="2">
    <source>
        <dbReference type="ARBA" id="ARBA00007025"/>
    </source>
</evidence>
<dbReference type="FunFam" id="3.40.50.10810:FF:000043">
    <property type="entry name" value="Transcription termination factor 2"/>
    <property type="match status" value="1"/>
</dbReference>
<dbReference type="InterPro" id="IPR001650">
    <property type="entry name" value="Helicase_C-like"/>
</dbReference>
<dbReference type="InterPro" id="IPR014001">
    <property type="entry name" value="Helicase_ATP-bd"/>
</dbReference>
<dbReference type="Pfam" id="PF00176">
    <property type="entry name" value="SNF2-rel_dom"/>
    <property type="match status" value="1"/>
</dbReference>
<dbReference type="Proteomes" id="UP000570288">
    <property type="component" value="Unassembled WGS sequence"/>
</dbReference>
<dbReference type="OrthoDB" id="423559at2759"/>
<dbReference type="GO" id="GO:0006281">
    <property type="term" value="P:DNA repair"/>
    <property type="evidence" value="ECO:0007669"/>
    <property type="project" value="TreeGrafter"/>
</dbReference>
<dbReference type="GO" id="GO:0008094">
    <property type="term" value="F:ATP-dependent activity, acting on DNA"/>
    <property type="evidence" value="ECO:0007669"/>
    <property type="project" value="UniProtKB-ARBA"/>
</dbReference>
<dbReference type="GO" id="GO:0006353">
    <property type="term" value="P:DNA-templated transcription termination"/>
    <property type="evidence" value="ECO:0007669"/>
    <property type="project" value="UniProtKB-KW"/>
</dbReference>
<evidence type="ECO:0000313" key="20">
    <source>
        <dbReference type="Proteomes" id="UP000570288"/>
    </source>
</evidence>
<evidence type="ECO:0000313" key="19">
    <source>
        <dbReference type="EMBL" id="NXR99852.1"/>
    </source>
</evidence>
<evidence type="ECO:0000256" key="13">
    <source>
        <dbReference type="ARBA" id="ARBA00070113"/>
    </source>
</evidence>
<dbReference type="GO" id="GO:0003677">
    <property type="term" value="F:DNA binding"/>
    <property type="evidence" value="ECO:0007669"/>
    <property type="project" value="UniProtKB-KW"/>
</dbReference>
<feature type="domain" description="Helicase ATP-binding" evidence="17">
    <location>
        <begin position="586"/>
        <end position="764"/>
    </location>
</feature>
<organism evidence="19 20">
    <name type="scientific">Oxylabes madagascariensis</name>
    <name type="common">white-throated Oxylabes</name>
    <dbReference type="NCBI Taxonomy" id="98144"/>
    <lineage>
        <taxon>Eukaryota</taxon>
        <taxon>Metazoa</taxon>
        <taxon>Chordata</taxon>
        <taxon>Craniata</taxon>
        <taxon>Vertebrata</taxon>
        <taxon>Euteleostomi</taxon>
        <taxon>Archelosauria</taxon>
        <taxon>Archosauria</taxon>
        <taxon>Dinosauria</taxon>
        <taxon>Saurischia</taxon>
        <taxon>Theropoda</taxon>
        <taxon>Coelurosauria</taxon>
        <taxon>Aves</taxon>
        <taxon>Neognathae</taxon>
        <taxon>Neoaves</taxon>
        <taxon>Telluraves</taxon>
        <taxon>Australaves</taxon>
        <taxon>Passeriformes</taxon>
        <taxon>Sylvioidea</taxon>
        <taxon>Timaliidae</taxon>
        <taxon>Oxylabes</taxon>
    </lineage>
</organism>
<evidence type="ECO:0000256" key="15">
    <source>
        <dbReference type="ARBA" id="ARBA00082628"/>
    </source>
</evidence>
<keyword evidence="10" id="KW-0238">DNA-binding</keyword>
<dbReference type="PANTHER" id="PTHR45626">
    <property type="entry name" value="TRANSCRIPTION TERMINATION FACTOR 2-RELATED"/>
    <property type="match status" value="1"/>
</dbReference>
<dbReference type="SMART" id="SM00490">
    <property type="entry name" value="HELICc"/>
    <property type="match status" value="1"/>
</dbReference>
<dbReference type="InterPro" id="IPR000330">
    <property type="entry name" value="SNF2_N"/>
</dbReference>
<dbReference type="GO" id="GO:0005524">
    <property type="term" value="F:ATP binding"/>
    <property type="evidence" value="ECO:0007669"/>
    <property type="project" value="UniProtKB-KW"/>
</dbReference>
<evidence type="ECO:0000256" key="10">
    <source>
        <dbReference type="ARBA" id="ARBA00023125"/>
    </source>
</evidence>
<evidence type="ECO:0000256" key="8">
    <source>
        <dbReference type="ARBA" id="ARBA00022840"/>
    </source>
</evidence>
<dbReference type="CDD" id="cd18793">
    <property type="entry name" value="SF2_C_SNF"/>
    <property type="match status" value="1"/>
</dbReference>
<evidence type="ECO:0000256" key="4">
    <source>
        <dbReference type="ARBA" id="ARBA00022553"/>
    </source>
</evidence>
<feature type="non-terminal residue" evidence="19">
    <location>
        <position position="1126"/>
    </location>
</feature>
<feature type="compositionally biased region" description="Polar residues" evidence="16">
    <location>
        <begin position="194"/>
        <end position="210"/>
    </location>
</feature>
<evidence type="ECO:0000256" key="11">
    <source>
        <dbReference type="ARBA" id="ARBA00023163"/>
    </source>
</evidence>
<feature type="compositionally biased region" description="Basic and acidic residues" evidence="16">
    <location>
        <begin position="269"/>
        <end position="303"/>
    </location>
</feature>
<accession>A0A7L2QUS7</accession>
<comment type="similarity">
    <text evidence="2">Belongs to the SNF2/RAD54 helicase family.</text>
</comment>
<dbReference type="SUPFAM" id="SSF52540">
    <property type="entry name" value="P-loop containing nucleoside triphosphate hydrolases"/>
    <property type="match status" value="2"/>
</dbReference>
<feature type="non-terminal residue" evidence="19">
    <location>
        <position position="1"/>
    </location>
</feature>
<sequence>TSSALLRSAGSLCFLKTGVRDGPNKGKSFYVCGAQGPAACDFVLPAPVPASHCLIHEGFVVELQVLVQQPDRDEYQLFYRCMRSKLNGKKWCGSVPWQDPKATKVSKPLESQPRTTVPFFNPTSQRNPFKVLDKNCAPSSWKQMKQRNGEESKAKGVKAENESVLVSHKEKKSTSDSSTETVSLEELKNKKKPSTGSTSDPELQETTVSESKLCVSETRKGKNILSEEEGESKKSSDRVDKEPGARSKLLPLSLGKQSTSTKTLGEEQLVEKSFKSCRDKETREKDCTGQKNGEMKPVSKEDALSPAGAQSASASQRAALRGGAKAELSKAQLGPGLPQPPGEASGSDSDEVQFVCSSSGKTKPEKSVEIPSGKSGKSVQGTSLPGAAASHHMEGPQDPKVLHNHLVVQLKQKKSTLATVNIQLLPDKGERLLKQVQDLETALSALNISTADTSEKGQDSTSSSCHEESLSNPVGRPGGTKLITPLMFQDPTAKTCADSHSRPSAAATWGSGGQSFGMSVGVQNLFGGRMTEDQIRAVHSATFEAINHLHKSLESCPTGETAVEDPSGLKVPLLQHQKQALSWLLWRENQRPCGGILADDMGLGKTLTMIALILAQKQLKTEKRKETLEIWLSKNDFAVIPSHGTLVICPASLIHHWKKEIERRVAFGKLRVYLYHGPNRDKHAELQIIVCFFFQSGSSRCSPLLRIAWTRIILDEAHNIKNPRVQASIAACKLRASARWAVTGTPIQNNLLDMYSLLRFLRCSPFDEYKVWKYQVDNNTRKGRERLSLLTRSLLLQRTKDQLDSAGKPLVSLPQRSTQLHQLKLTAEEQSVYNVLFARSRSTLQSYLKRQEQKNEGREYDGGNPFEKVSSADTVLAGSVLNLISGLTVIPYCFAFPQALDQVNLNSEGLALSMEEQLGALTLSELQTPDSKSTVYLNGTAFQTDIFDITRESTKIAQLLAELKTIQSHSEPQKSVVVSQWTSMLKVVAVHLQRLGLKYATVDGSVNPKQRMDVVEEFNNNPKGPQVMLVSLLAGGVGLNLTGGNHLFLLDMHWNPALEDQACDRIYRVGQQKDVVIHRFICEGTVEEKILQLQKRKKGLAQQVLSGKGETLTKLTLADLKILFGI</sequence>
<evidence type="ECO:0000256" key="14">
    <source>
        <dbReference type="ARBA" id="ARBA00079067"/>
    </source>
</evidence>
<dbReference type="PROSITE" id="PS51192">
    <property type="entry name" value="HELICASE_ATP_BIND_1"/>
    <property type="match status" value="1"/>
</dbReference>
<dbReference type="Gene3D" id="3.40.50.10810">
    <property type="entry name" value="Tandem AAA-ATPase domain"/>
    <property type="match status" value="1"/>
</dbReference>
<dbReference type="GO" id="GO:0004386">
    <property type="term" value="F:helicase activity"/>
    <property type="evidence" value="ECO:0007669"/>
    <property type="project" value="UniProtKB-KW"/>
</dbReference>
<dbReference type="InterPro" id="IPR038718">
    <property type="entry name" value="SNF2-like_sf"/>
</dbReference>
<dbReference type="AlphaFoldDB" id="A0A7L2QUS7"/>